<evidence type="ECO:0000313" key="9">
    <source>
        <dbReference type="Proteomes" id="UP001140094"/>
    </source>
</evidence>
<keyword evidence="4 6" id="KW-0472">Membrane</keyword>
<gene>
    <name evidence="8" type="ORF">H4R20_003526</name>
</gene>
<proteinExistence type="predicted"/>
<dbReference type="Pfam" id="PF00003">
    <property type="entry name" value="7tm_3"/>
    <property type="match status" value="1"/>
</dbReference>
<feature type="non-terminal residue" evidence="8">
    <location>
        <position position="1"/>
    </location>
</feature>
<dbReference type="Proteomes" id="UP001140094">
    <property type="component" value="Unassembled WGS sequence"/>
</dbReference>
<protein>
    <recommendedName>
        <fullName evidence="7">G-protein coupled receptors family 3 profile domain-containing protein</fullName>
    </recommendedName>
</protein>
<feature type="transmembrane region" description="Helical" evidence="6">
    <location>
        <begin position="52"/>
        <end position="68"/>
    </location>
</feature>
<feature type="transmembrane region" description="Helical" evidence="6">
    <location>
        <begin position="20"/>
        <end position="40"/>
    </location>
</feature>
<dbReference type="GO" id="GO:0016020">
    <property type="term" value="C:membrane"/>
    <property type="evidence" value="ECO:0007669"/>
    <property type="project" value="UniProtKB-SubCell"/>
</dbReference>
<feature type="transmembrane region" description="Helical" evidence="6">
    <location>
        <begin position="88"/>
        <end position="106"/>
    </location>
</feature>
<feature type="transmembrane region" description="Helical" evidence="6">
    <location>
        <begin position="126"/>
        <end position="147"/>
    </location>
</feature>
<keyword evidence="9" id="KW-1185">Reference proteome</keyword>
<dbReference type="EMBL" id="JANBUO010000751">
    <property type="protein sequence ID" value="KAJ2801818.1"/>
    <property type="molecule type" value="Genomic_DNA"/>
</dbReference>
<keyword evidence="2 6" id="KW-0812">Transmembrane</keyword>
<evidence type="ECO:0000256" key="5">
    <source>
        <dbReference type="SAM" id="MobiDB-lite"/>
    </source>
</evidence>
<evidence type="ECO:0000256" key="4">
    <source>
        <dbReference type="ARBA" id="ARBA00023136"/>
    </source>
</evidence>
<organism evidence="8 9">
    <name type="scientific">Coemansia guatemalensis</name>
    <dbReference type="NCBI Taxonomy" id="2761395"/>
    <lineage>
        <taxon>Eukaryota</taxon>
        <taxon>Fungi</taxon>
        <taxon>Fungi incertae sedis</taxon>
        <taxon>Zoopagomycota</taxon>
        <taxon>Kickxellomycotina</taxon>
        <taxon>Kickxellomycetes</taxon>
        <taxon>Kickxellales</taxon>
        <taxon>Kickxellaceae</taxon>
        <taxon>Coemansia</taxon>
    </lineage>
</organism>
<dbReference type="InterPro" id="IPR017978">
    <property type="entry name" value="GPCR_3_C"/>
</dbReference>
<keyword evidence="3 6" id="KW-1133">Transmembrane helix</keyword>
<comment type="subcellular location">
    <subcellularLocation>
        <location evidence="1">Membrane</location>
        <topology evidence="1">Multi-pass membrane protein</topology>
    </subcellularLocation>
</comment>
<feature type="transmembrane region" description="Helical" evidence="6">
    <location>
        <begin position="243"/>
        <end position="262"/>
    </location>
</feature>
<feature type="region of interest" description="Disordered" evidence="5">
    <location>
        <begin position="349"/>
        <end position="383"/>
    </location>
</feature>
<dbReference type="OrthoDB" id="5585295at2759"/>
<evidence type="ECO:0000256" key="6">
    <source>
        <dbReference type="SAM" id="Phobius"/>
    </source>
</evidence>
<dbReference type="AlphaFoldDB" id="A0A9W8HZE1"/>
<evidence type="ECO:0000256" key="3">
    <source>
        <dbReference type="ARBA" id="ARBA00022989"/>
    </source>
</evidence>
<name>A0A9W8HZE1_9FUNG</name>
<feature type="domain" description="G-protein coupled receptors family 3 profile" evidence="7">
    <location>
        <begin position="18"/>
        <end position="226"/>
    </location>
</feature>
<dbReference type="GO" id="GO:0004930">
    <property type="term" value="F:G protein-coupled receptor activity"/>
    <property type="evidence" value="ECO:0007669"/>
    <property type="project" value="InterPro"/>
</dbReference>
<evidence type="ECO:0000259" key="7">
    <source>
        <dbReference type="Pfam" id="PF00003"/>
    </source>
</evidence>
<evidence type="ECO:0000313" key="8">
    <source>
        <dbReference type="EMBL" id="KAJ2801818.1"/>
    </source>
</evidence>
<reference evidence="8" key="1">
    <citation type="submission" date="2022-07" db="EMBL/GenBank/DDBJ databases">
        <title>Phylogenomic reconstructions and comparative analyses of Kickxellomycotina fungi.</title>
        <authorList>
            <person name="Reynolds N.K."/>
            <person name="Stajich J.E."/>
            <person name="Barry K."/>
            <person name="Grigoriev I.V."/>
            <person name="Crous P."/>
            <person name="Smith M.E."/>
        </authorList>
    </citation>
    <scope>NUCLEOTIDE SEQUENCE</scope>
    <source>
        <strain evidence="8">NRRL 1565</strain>
    </source>
</reference>
<feature type="transmembrane region" description="Helical" evidence="6">
    <location>
        <begin position="200"/>
        <end position="223"/>
    </location>
</feature>
<sequence>YLEKLFGMHIDPVDGVDTAVIVVGSAMFGTTLVFMVVAWINRDFRPIRAKNLPLTTAMFIAGILWFIGDIPMNGHVLLKGGWSRCKEWNIWVRVLFCFTYTAVIIIRCYALDRVFNQNKPTRGWKYYLPIGALLGFVLVYSIVTEAMPSRLTIGYIAELELCSTTKGYVSVTLGVLWLNWLITLILMIRLRNIQSTFNEFYEFLCISALGVAAMVKTNIVHYLNPKYPLVHSYRVAETLGDAVIINGILLLIMAHPVVMSVLRPQEYEREWLLRLRTDGLQDIYETNLNLRTDLPLHHAPRNHPANNSRYANAAIHSVVSDKGERGGYLAMPSMEVSLSRAASVNRAVSASYEEHENHLHNHSRQSINTIDSTDEPSKHRRII</sequence>
<accession>A0A9W8HZE1</accession>
<evidence type="ECO:0000256" key="1">
    <source>
        <dbReference type="ARBA" id="ARBA00004141"/>
    </source>
</evidence>
<comment type="caution">
    <text evidence="8">The sequence shown here is derived from an EMBL/GenBank/DDBJ whole genome shotgun (WGS) entry which is preliminary data.</text>
</comment>
<evidence type="ECO:0000256" key="2">
    <source>
        <dbReference type="ARBA" id="ARBA00022692"/>
    </source>
</evidence>
<feature type="transmembrane region" description="Helical" evidence="6">
    <location>
        <begin position="167"/>
        <end position="188"/>
    </location>
</feature>